<dbReference type="PANTHER" id="PTHR45640:SF13">
    <property type="entry name" value="HEAT SHOCK PROTEIN 22-RELATED"/>
    <property type="match status" value="1"/>
</dbReference>
<dbReference type="EMBL" id="CAJOAY010001331">
    <property type="protein sequence ID" value="CAF3828909.1"/>
    <property type="molecule type" value="Genomic_DNA"/>
</dbReference>
<dbReference type="GO" id="GO:0051082">
    <property type="term" value="F:unfolded protein binding"/>
    <property type="evidence" value="ECO:0007669"/>
    <property type="project" value="TreeGrafter"/>
</dbReference>
<dbReference type="InterPro" id="IPR002068">
    <property type="entry name" value="A-crystallin/Hsp20_dom"/>
</dbReference>
<feature type="compositionally biased region" description="Polar residues" evidence="4">
    <location>
        <begin position="69"/>
        <end position="80"/>
    </location>
</feature>
<evidence type="ECO:0000313" key="6">
    <source>
        <dbReference type="EMBL" id="CAF0899856.1"/>
    </source>
</evidence>
<keyword evidence="1" id="KW-0346">Stress response</keyword>
<evidence type="ECO:0000313" key="8">
    <source>
        <dbReference type="Proteomes" id="UP000663891"/>
    </source>
</evidence>
<dbReference type="Pfam" id="PF00011">
    <property type="entry name" value="HSP20"/>
    <property type="match status" value="2"/>
</dbReference>
<feature type="domain" description="SHSP" evidence="5">
    <location>
        <begin position="187"/>
        <end position="280"/>
    </location>
</feature>
<dbReference type="GO" id="GO:0042026">
    <property type="term" value="P:protein refolding"/>
    <property type="evidence" value="ECO:0007669"/>
    <property type="project" value="TreeGrafter"/>
</dbReference>
<protein>
    <recommendedName>
        <fullName evidence="5">SHSP domain-containing protein</fullName>
    </recommendedName>
</protein>
<dbReference type="Proteomes" id="UP000663881">
    <property type="component" value="Unassembled WGS sequence"/>
</dbReference>
<dbReference type="CDD" id="cd06526">
    <property type="entry name" value="metazoan_ACD"/>
    <property type="match status" value="2"/>
</dbReference>
<name>A0A813ZK50_9BILA</name>
<comment type="caution">
    <text evidence="6">The sequence shown here is derived from an EMBL/GenBank/DDBJ whole genome shotgun (WGS) entry which is preliminary data.</text>
</comment>
<dbReference type="OrthoDB" id="1431247at2759"/>
<dbReference type="EMBL" id="CAJNON010000063">
    <property type="protein sequence ID" value="CAF0899856.1"/>
    <property type="molecule type" value="Genomic_DNA"/>
</dbReference>
<dbReference type="GO" id="GO:0005737">
    <property type="term" value="C:cytoplasm"/>
    <property type="evidence" value="ECO:0007669"/>
    <property type="project" value="TreeGrafter"/>
</dbReference>
<feature type="compositionally biased region" description="Low complexity" evidence="4">
    <location>
        <begin position="57"/>
        <end position="68"/>
    </location>
</feature>
<dbReference type="SUPFAM" id="SSF49764">
    <property type="entry name" value="HSP20-like chaperones"/>
    <property type="match status" value="2"/>
</dbReference>
<dbReference type="AlphaFoldDB" id="A0A813ZK50"/>
<accession>A0A813ZK50</accession>
<dbReference type="InterPro" id="IPR001436">
    <property type="entry name" value="Alpha-crystallin/sHSP_animal"/>
</dbReference>
<proteinExistence type="inferred from homology"/>
<sequence length="280" mass="33157">MSLFPFYHHRFFDDPFFFNRLDFLDPWFDFHMFPLFPPTASRIRRTERIERRERRSYSCSSSSSRRSSTNNLELTSRNSQPENFQVQLDINGFNPNTIKQRVEGRKLIVEGKQEERQGNRDHVIREIRGSYELPDNVDTNRLTSHVTTNNKLAIEIPVQNSENERRFNQANNNNNQSLTSFDNMGLSGDSDIRSRIVDKGNNQKQLEMFVEMKNFRPEEINVSVRNNRIIVEGEHRNEDANRSERSYFYKSTTLPPGTQIDQLQSQFNDKFQLKIEAPYF</sequence>
<comment type="similarity">
    <text evidence="2 3">Belongs to the small heat shock protein (HSP20) family.</text>
</comment>
<evidence type="ECO:0000313" key="7">
    <source>
        <dbReference type="EMBL" id="CAF3828909.1"/>
    </source>
</evidence>
<dbReference type="PROSITE" id="PS01031">
    <property type="entry name" value="SHSP"/>
    <property type="match status" value="2"/>
</dbReference>
<dbReference type="GO" id="GO:0009408">
    <property type="term" value="P:response to heat"/>
    <property type="evidence" value="ECO:0007669"/>
    <property type="project" value="TreeGrafter"/>
</dbReference>
<evidence type="ECO:0000259" key="5">
    <source>
        <dbReference type="PROSITE" id="PS01031"/>
    </source>
</evidence>
<reference evidence="6" key="1">
    <citation type="submission" date="2021-02" db="EMBL/GenBank/DDBJ databases">
        <authorList>
            <person name="Nowell W R."/>
        </authorList>
    </citation>
    <scope>NUCLEOTIDE SEQUENCE</scope>
</reference>
<dbReference type="Gene3D" id="2.60.40.790">
    <property type="match status" value="2"/>
</dbReference>
<feature type="region of interest" description="Disordered" evidence="4">
    <location>
        <begin position="51"/>
        <end position="80"/>
    </location>
</feature>
<gene>
    <name evidence="7" type="ORF">OKA104_LOCUS20164</name>
    <name evidence="6" type="ORF">VCS650_LOCUS9244</name>
</gene>
<dbReference type="Proteomes" id="UP000663891">
    <property type="component" value="Unassembled WGS sequence"/>
</dbReference>
<dbReference type="InterPro" id="IPR008978">
    <property type="entry name" value="HSP20-like_chaperone"/>
</dbReference>
<evidence type="ECO:0000256" key="1">
    <source>
        <dbReference type="ARBA" id="ARBA00023016"/>
    </source>
</evidence>
<feature type="domain" description="SHSP" evidence="5">
    <location>
        <begin position="65"/>
        <end position="173"/>
    </location>
</feature>
<evidence type="ECO:0000256" key="3">
    <source>
        <dbReference type="RuleBase" id="RU003616"/>
    </source>
</evidence>
<organism evidence="6 8">
    <name type="scientific">Adineta steineri</name>
    <dbReference type="NCBI Taxonomy" id="433720"/>
    <lineage>
        <taxon>Eukaryota</taxon>
        <taxon>Metazoa</taxon>
        <taxon>Spiralia</taxon>
        <taxon>Gnathifera</taxon>
        <taxon>Rotifera</taxon>
        <taxon>Eurotatoria</taxon>
        <taxon>Bdelloidea</taxon>
        <taxon>Adinetida</taxon>
        <taxon>Adinetidae</taxon>
        <taxon>Adineta</taxon>
    </lineage>
</organism>
<dbReference type="PANTHER" id="PTHR45640">
    <property type="entry name" value="HEAT SHOCK PROTEIN HSP-12.2-RELATED"/>
    <property type="match status" value="1"/>
</dbReference>
<evidence type="ECO:0000256" key="2">
    <source>
        <dbReference type="PROSITE-ProRule" id="PRU00285"/>
    </source>
</evidence>
<dbReference type="GO" id="GO:0005634">
    <property type="term" value="C:nucleus"/>
    <property type="evidence" value="ECO:0007669"/>
    <property type="project" value="TreeGrafter"/>
</dbReference>
<evidence type="ECO:0000256" key="4">
    <source>
        <dbReference type="SAM" id="MobiDB-lite"/>
    </source>
</evidence>